<dbReference type="STRING" id="1806994.A0A507CCG2"/>
<accession>A0A507CCG2</accession>
<feature type="binding site" evidence="6">
    <location>
        <begin position="174"/>
        <end position="175"/>
    </location>
    <ligand>
        <name>S-adenosyl-L-methionine</name>
        <dbReference type="ChEBI" id="CHEBI:59789"/>
    </ligand>
</feature>
<dbReference type="InterPro" id="IPR029063">
    <property type="entry name" value="SAM-dependent_MTases_sf"/>
</dbReference>
<dbReference type="GO" id="GO:0032259">
    <property type="term" value="P:methylation"/>
    <property type="evidence" value="ECO:0007669"/>
    <property type="project" value="UniProtKB-KW"/>
</dbReference>
<evidence type="ECO:0000256" key="1">
    <source>
        <dbReference type="ARBA" id="ARBA00022603"/>
    </source>
</evidence>
<evidence type="ECO:0000313" key="7">
    <source>
        <dbReference type="EMBL" id="TPX35233.1"/>
    </source>
</evidence>
<dbReference type="FunFam" id="3.40.50.150:FF:000064">
    <property type="entry name" value="2-methoxy-6-polyprenyl-1,4-benzoquinol methylase, mitochondrial"/>
    <property type="match status" value="1"/>
</dbReference>
<comment type="catalytic activity">
    <reaction evidence="6">
        <text>a 2-methoxy-6-(all-trans-polyprenyl)benzene-1,4-diol + S-adenosyl-L-methionine = a 5-methoxy-2-methyl-3-(all-trans-polyprenyl)benzene-1,4-diol + S-adenosyl-L-homocysteine + H(+)</text>
        <dbReference type="Rhea" id="RHEA:28286"/>
        <dbReference type="Rhea" id="RHEA-COMP:10858"/>
        <dbReference type="Rhea" id="RHEA-COMP:10859"/>
        <dbReference type="ChEBI" id="CHEBI:15378"/>
        <dbReference type="ChEBI" id="CHEBI:57856"/>
        <dbReference type="ChEBI" id="CHEBI:59789"/>
        <dbReference type="ChEBI" id="CHEBI:84166"/>
        <dbReference type="ChEBI" id="CHEBI:84167"/>
        <dbReference type="EC" id="2.1.1.201"/>
    </reaction>
</comment>
<reference evidence="7 8" key="1">
    <citation type="journal article" date="2019" name="Sci. Rep.">
        <title>Comparative genomics of chytrid fungi reveal insights into the obligate biotrophic and pathogenic lifestyle of Synchytrium endobioticum.</title>
        <authorList>
            <person name="van de Vossenberg B.T.L.H."/>
            <person name="Warris S."/>
            <person name="Nguyen H.D.T."/>
            <person name="van Gent-Pelzer M.P.E."/>
            <person name="Joly D.L."/>
            <person name="van de Geest H.C."/>
            <person name="Bonants P.J.M."/>
            <person name="Smith D.S."/>
            <person name="Levesque C.A."/>
            <person name="van der Lee T.A.J."/>
        </authorList>
    </citation>
    <scope>NUCLEOTIDE SEQUENCE [LARGE SCALE GENOMIC DNA]</scope>
    <source>
        <strain evidence="7 8">JEL517</strain>
    </source>
</reference>
<keyword evidence="2 6" id="KW-0808">Transferase</keyword>
<keyword evidence="6" id="KW-0496">Mitochondrion</keyword>
<evidence type="ECO:0000256" key="5">
    <source>
        <dbReference type="ARBA" id="ARBA00046387"/>
    </source>
</evidence>
<keyword evidence="6" id="KW-0999">Mitochondrion inner membrane</keyword>
<keyword evidence="1 6" id="KW-0489">Methyltransferase</keyword>
<dbReference type="PANTHER" id="PTHR43591:SF24">
    <property type="entry name" value="2-METHOXY-6-POLYPRENYL-1,4-BENZOQUINOL METHYLASE, MITOCHONDRIAL"/>
    <property type="match status" value="1"/>
</dbReference>
<keyword evidence="3 6" id="KW-0831">Ubiquinone biosynthesis</keyword>
<keyword evidence="6" id="KW-0472">Membrane</keyword>
<comment type="pathway">
    <text evidence="6">Cofactor biosynthesis; ubiquinone biosynthesis.</text>
</comment>
<feature type="binding site" evidence="6">
    <location>
        <position position="117"/>
    </location>
    <ligand>
        <name>S-adenosyl-L-methionine</name>
        <dbReference type="ChEBI" id="CHEBI:59789"/>
    </ligand>
</feature>
<comment type="subcellular location">
    <subcellularLocation>
        <location evidence="6">Mitochondrion inner membrane</location>
        <topology evidence="6">Peripheral membrane protein</topology>
        <orientation evidence="6">Matrix side</orientation>
    </subcellularLocation>
</comment>
<keyword evidence="4 6" id="KW-0949">S-adenosyl-L-methionine</keyword>
<feature type="binding site" evidence="6">
    <location>
        <position position="144"/>
    </location>
    <ligand>
        <name>S-adenosyl-L-methionine</name>
        <dbReference type="ChEBI" id="CHEBI:59789"/>
    </ligand>
</feature>
<dbReference type="GO" id="GO:0031314">
    <property type="term" value="C:extrinsic component of mitochondrial inner membrane"/>
    <property type="evidence" value="ECO:0007669"/>
    <property type="project" value="UniProtKB-UniRule"/>
</dbReference>
<keyword evidence="8" id="KW-1185">Reference proteome</keyword>
<dbReference type="Proteomes" id="UP000319731">
    <property type="component" value="Unassembled WGS sequence"/>
</dbReference>
<dbReference type="PROSITE" id="PS01184">
    <property type="entry name" value="UBIE_2"/>
    <property type="match status" value="1"/>
</dbReference>
<dbReference type="InterPro" id="IPR023576">
    <property type="entry name" value="UbiE/COQ5_MeTrFase_CS"/>
</dbReference>
<comment type="subunit">
    <text evidence="5">Component of a multi-subunit COQ enzyme complex, composed of at least COQ3, COQ4, COQ5, COQ6, COQ7 and COQ9. Interacts with PYURF; the interaction is direct, stabilizes COQ5 protein and associates PYURF with COQ enzyme complex.</text>
</comment>
<dbReference type="NCBIfam" id="TIGR01934">
    <property type="entry name" value="MenG_MenH_UbiE"/>
    <property type="match status" value="1"/>
</dbReference>
<comment type="caution">
    <text evidence="7">The sequence shown here is derived from an EMBL/GenBank/DDBJ whole genome shotgun (WGS) entry which is preliminary data.</text>
</comment>
<dbReference type="CDD" id="cd02440">
    <property type="entry name" value="AdoMet_MTases"/>
    <property type="match status" value="1"/>
</dbReference>
<dbReference type="GO" id="GO:0008425">
    <property type="term" value="F:2-methoxy-6-polyprenyl-1,4-benzoquinol methyltransferase activity"/>
    <property type="evidence" value="ECO:0007669"/>
    <property type="project" value="UniProtKB-UniRule"/>
</dbReference>
<dbReference type="UniPathway" id="UPA00232"/>
<gene>
    <name evidence="6" type="primary">COQ5</name>
    <name evidence="7" type="ORF">SmJEL517_g02305</name>
</gene>
<comment type="similarity">
    <text evidence="6">Belongs to the class I-like SAM-binding methyltransferase superfamily. MenG/UbiE family.</text>
</comment>
<dbReference type="InterPro" id="IPR004033">
    <property type="entry name" value="UbiE/COQ5_MeTrFase"/>
</dbReference>
<organism evidence="7 8">
    <name type="scientific">Synchytrium microbalum</name>
    <dbReference type="NCBI Taxonomy" id="1806994"/>
    <lineage>
        <taxon>Eukaryota</taxon>
        <taxon>Fungi</taxon>
        <taxon>Fungi incertae sedis</taxon>
        <taxon>Chytridiomycota</taxon>
        <taxon>Chytridiomycota incertae sedis</taxon>
        <taxon>Chytridiomycetes</taxon>
        <taxon>Synchytriales</taxon>
        <taxon>Synchytriaceae</taxon>
        <taxon>Synchytrium</taxon>
    </lineage>
</organism>
<comment type="caution">
    <text evidence="6">Lacks conserved residue(s) required for the propagation of feature annotation.</text>
</comment>
<dbReference type="Pfam" id="PF01209">
    <property type="entry name" value="Ubie_methyltran"/>
    <property type="match status" value="1"/>
</dbReference>
<evidence type="ECO:0000256" key="2">
    <source>
        <dbReference type="ARBA" id="ARBA00022679"/>
    </source>
</evidence>
<dbReference type="PROSITE" id="PS01183">
    <property type="entry name" value="UBIE_1"/>
    <property type="match status" value="1"/>
</dbReference>
<dbReference type="OrthoDB" id="8300214at2759"/>
<protein>
    <recommendedName>
        <fullName evidence="6">2-methoxy-6-polyprenyl-1,4-benzoquinol methylase, mitochondrial</fullName>
        <ecNumber evidence="6">2.1.1.201</ecNumber>
    </recommendedName>
    <alternativeName>
        <fullName evidence="6">Ubiquinone biosynthesis methyltransferase COQ5</fullName>
    </alternativeName>
</protein>
<dbReference type="SUPFAM" id="SSF53335">
    <property type="entry name" value="S-adenosyl-L-methionine-dependent methyltransferases"/>
    <property type="match status" value="1"/>
</dbReference>
<proteinExistence type="inferred from homology"/>
<dbReference type="HAMAP" id="MF_01813">
    <property type="entry name" value="MenG_UbiE_methyltr"/>
    <property type="match status" value="1"/>
</dbReference>
<dbReference type="AlphaFoldDB" id="A0A507CCG2"/>
<evidence type="ECO:0000313" key="8">
    <source>
        <dbReference type="Proteomes" id="UP000319731"/>
    </source>
</evidence>
<sequence length="305" mass="33748">MRRSLASSFKLVHSTRRTALLSSLSPCRCNARKFSTQQPGGSSLSTDTSSTTHFGFKTVLENEKESLVGQVFGNVAKSYDVMNDVMSGGVHRLWKDHFIRTLAPGPDTNLLDVAGGTGDIAFRFLDYVKNIHGLNHDAHVTVLDINPAMLAVGQERARTLGFSDEKRIRFTEGNAEKLAAIPSSSVDAYTIAFGIRNCTHVDAVLSEAFRVLKPGGRFMCLEFSKVALPVIKELYDVYSFNVIPMMGELVAKDRESYQYLVESIRQFPNQERFAEMISEAGFKSVGKPYENLFMGVAAIHSGFKI</sequence>
<dbReference type="Gene3D" id="3.40.50.150">
    <property type="entry name" value="Vaccinia Virus protein VP39"/>
    <property type="match status" value="1"/>
</dbReference>
<evidence type="ECO:0000256" key="3">
    <source>
        <dbReference type="ARBA" id="ARBA00022688"/>
    </source>
</evidence>
<evidence type="ECO:0000256" key="4">
    <source>
        <dbReference type="ARBA" id="ARBA00022691"/>
    </source>
</evidence>
<name>A0A507CCG2_9FUNG</name>
<evidence type="ECO:0000256" key="6">
    <source>
        <dbReference type="HAMAP-Rule" id="MF_03191"/>
    </source>
</evidence>
<dbReference type="EMBL" id="QEAO01000009">
    <property type="protein sequence ID" value="TPX35233.1"/>
    <property type="molecule type" value="Genomic_DNA"/>
</dbReference>
<dbReference type="PROSITE" id="PS51608">
    <property type="entry name" value="SAM_MT_UBIE"/>
    <property type="match status" value="1"/>
</dbReference>
<comment type="function">
    <text evidence="6">Methyltransferase required for the conversion of 2-polyprenyl-6-methoxy-1,4-benzoquinol (DDMQH2) to 2-polyprenyl-3-methyl-6-methoxy-1,4-benzoquinol (DMQH2).</text>
</comment>
<dbReference type="PANTHER" id="PTHR43591">
    <property type="entry name" value="METHYLTRANSFERASE"/>
    <property type="match status" value="1"/>
</dbReference>
<dbReference type="EC" id="2.1.1.201" evidence="6"/>